<keyword evidence="1" id="KW-1015">Disulfide bond</keyword>
<dbReference type="GO" id="GO:0004252">
    <property type="term" value="F:serine-type endopeptidase activity"/>
    <property type="evidence" value="ECO:0007669"/>
    <property type="project" value="InterPro"/>
</dbReference>
<accession>A0A9W8HZ16</accession>
<dbReference type="OrthoDB" id="6380398at2759"/>
<dbReference type="InterPro" id="IPR033116">
    <property type="entry name" value="TRYPSIN_SER"/>
</dbReference>
<evidence type="ECO:0000313" key="5">
    <source>
        <dbReference type="EMBL" id="KAJ2808956.1"/>
    </source>
</evidence>
<dbReference type="Proteomes" id="UP001140094">
    <property type="component" value="Unassembled WGS sequence"/>
</dbReference>
<organism evidence="5 6">
    <name type="scientific">Coemansia guatemalensis</name>
    <dbReference type="NCBI Taxonomy" id="2761395"/>
    <lineage>
        <taxon>Eukaryota</taxon>
        <taxon>Fungi</taxon>
        <taxon>Fungi incertae sedis</taxon>
        <taxon>Zoopagomycota</taxon>
        <taxon>Kickxellomycotina</taxon>
        <taxon>Kickxellomycetes</taxon>
        <taxon>Kickxellales</taxon>
        <taxon>Kickxellaceae</taxon>
        <taxon>Coemansia</taxon>
    </lineage>
</organism>
<sequence>MRLLVLSLAICLLWAEGCISKVVFKRPMQRGALEHVGRVIGGTDATQGTYPFAAFLMIDEGDTTAFCGGTIIARQWILTAAHCVVDTTISRANTIHHIHSDTHTINGTEHASVVSQKLSQKQPWQPVRRSTRSYKIVKPKDVVVGVGSVFNVQANPLKVSKVHAHPGLNLDYFDNDIALLKLKKKLNFNGNVQPIHIDTDTVRDGMTVTGIGWGKTSLESQSTSDVLQQVDLKTGDEALCQRIRPEFDGNDGNYICVTTPEGRDTCSGDSGGPLLRRCTGDPSQGGSGGNGPWVQLGITSYGDSISESASTLCAASDGAGFYTHAAAYLDFISKTTGIKRENLAATCNGSRLNYVGNINGAASLIKSPIAIAVTTTATTALLWLL</sequence>
<dbReference type="Pfam" id="PF00089">
    <property type="entry name" value="Trypsin"/>
    <property type="match status" value="2"/>
</dbReference>
<dbReference type="GO" id="GO:0006508">
    <property type="term" value="P:proteolysis"/>
    <property type="evidence" value="ECO:0007669"/>
    <property type="project" value="UniProtKB-KW"/>
</dbReference>
<evidence type="ECO:0000259" key="4">
    <source>
        <dbReference type="PROSITE" id="PS50240"/>
    </source>
</evidence>
<keyword evidence="2" id="KW-0720">Serine protease</keyword>
<keyword evidence="3" id="KW-0732">Signal</keyword>
<dbReference type="SUPFAM" id="SSF50494">
    <property type="entry name" value="Trypsin-like serine proteases"/>
    <property type="match status" value="1"/>
</dbReference>
<protein>
    <submittedName>
        <fullName evidence="5">Kallikrein-14</fullName>
    </submittedName>
</protein>
<dbReference type="AlphaFoldDB" id="A0A9W8HZ16"/>
<reference evidence="5" key="1">
    <citation type="submission" date="2022-07" db="EMBL/GenBank/DDBJ databases">
        <title>Phylogenomic reconstructions and comparative analyses of Kickxellomycotina fungi.</title>
        <authorList>
            <person name="Reynolds N.K."/>
            <person name="Stajich J.E."/>
            <person name="Barry K."/>
            <person name="Grigoriev I.V."/>
            <person name="Crous P."/>
            <person name="Smith M.E."/>
        </authorList>
    </citation>
    <scope>NUCLEOTIDE SEQUENCE</scope>
    <source>
        <strain evidence="5">NRRL 1565</strain>
    </source>
</reference>
<feature type="signal peptide" evidence="3">
    <location>
        <begin position="1"/>
        <end position="20"/>
    </location>
</feature>
<dbReference type="PRINTS" id="PR00722">
    <property type="entry name" value="CHYMOTRYPSIN"/>
</dbReference>
<evidence type="ECO:0000256" key="2">
    <source>
        <dbReference type="RuleBase" id="RU363034"/>
    </source>
</evidence>
<dbReference type="EMBL" id="JANBUO010000016">
    <property type="protein sequence ID" value="KAJ2808956.1"/>
    <property type="molecule type" value="Genomic_DNA"/>
</dbReference>
<dbReference type="InterPro" id="IPR001314">
    <property type="entry name" value="Peptidase_S1A"/>
</dbReference>
<proteinExistence type="predicted"/>
<keyword evidence="6" id="KW-1185">Reference proteome</keyword>
<evidence type="ECO:0000256" key="3">
    <source>
        <dbReference type="SAM" id="SignalP"/>
    </source>
</evidence>
<evidence type="ECO:0000256" key="1">
    <source>
        <dbReference type="ARBA" id="ARBA00023157"/>
    </source>
</evidence>
<evidence type="ECO:0000313" key="6">
    <source>
        <dbReference type="Proteomes" id="UP001140094"/>
    </source>
</evidence>
<dbReference type="SMART" id="SM00020">
    <property type="entry name" value="Tryp_SPc"/>
    <property type="match status" value="1"/>
</dbReference>
<dbReference type="InterPro" id="IPR043504">
    <property type="entry name" value="Peptidase_S1_PA_chymotrypsin"/>
</dbReference>
<feature type="chain" id="PRO_5040733456" evidence="3">
    <location>
        <begin position="21"/>
        <end position="385"/>
    </location>
</feature>
<comment type="caution">
    <text evidence="5">The sequence shown here is derived from an EMBL/GenBank/DDBJ whole genome shotgun (WGS) entry which is preliminary data.</text>
</comment>
<dbReference type="InterPro" id="IPR018114">
    <property type="entry name" value="TRYPSIN_HIS"/>
</dbReference>
<dbReference type="InterPro" id="IPR009003">
    <property type="entry name" value="Peptidase_S1_PA"/>
</dbReference>
<dbReference type="Gene3D" id="2.40.10.10">
    <property type="entry name" value="Trypsin-like serine proteases"/>
    <property type="match status" value="1"/>
</dbReference>
<keyword evidence="2" id="KW-0645">Protease</keyword>
<dbReference type="InterPro" id="IPR051487">
    <property type="entry name" value="Ser/Thr_Proteases_Immune/Dev"/>
</dbReference>
<dbReference type="PROSITE" id="PS00135">
    <property type="entry name" value="TRYPSIN_SER"/>
    <property type="match status" value="1"/>
</dbReference>
<dbReference type="PROSITE" id="PS50240">
    <property type="entry name" value="TRYPSIN_DOM"/>
    <property type="match status" value="1"/>
</dbReference>
<dbReference type="PANTHER" id="PTHR24256">
    <property type="entry name" value="TRYPTASE-RELATED"/>
    <property type="match status" value="1"/>
</dbReference>
<feature type="domain" description="Peptidase S1" evidence="4">
    <location>
        <begin position="39"/>
        <end position="337"/>
    </location>
</feature>
<dbReference type="CDD" id="cd00190">
    <property type="entry name" value="Tryp_SPc"/>
    <property type="match status" value="1"/>
</dbReference>
<gene>
    <name evidence="5" type="primary">CLIPB19</name>
    <name evidence="5" type="ORF">H4R20_000505</name>
</gene>
<keyword evidence="2" id="KW-0378">Hydrolase</keyword>
<name>A0A9W8HZ16_9FUNG</name>
<dbReference type="InterPro" id="IPR001254">
    <property type="entry name" value="Trypsin_dom"/>
</dbReference>
<dbReference type="PROSITE" id="PS00134">
    <property type="entry name" value="TRYPSIN_HIS"/>
    <property type="match status" value="1"/>
</dbReference>